<organism evidence="12 13">
    <name type="scientific">Candidatus Komeilibacteria bacterium RIFCSPLOWO2_02_FULL_48_11</name>
    <dbReference type="NCBI Taxonomy" id="1798553"/>
    <lineage>
        <taxon>Bacteria</taxon>
        <taxon>Candidatus Komeiliibacteriota</taxon>
    </lineage>
</organism>
<feature type="domain" description="Orotidine 5'-phosphate decarboxylase" evidence="11">
    <location>
        <begin position="6"/>
        <end position="221"/>
    </location>
</feature>
<evidence type="ECO:0000313" key="12">
    <source>
        <dbReference type="EMBL" id="OGY92572.1"/>
    </source>
</evidence>
<protein>
    <recommendedName>
        <fullName evidence="4">Orotidine 5'-phosphate decarboxylase</fullName>
        <ecNumber evidence="3">4.1.1.23</ecNumber>
    </recommendedName>
    <alternativeName>
        <fullName evidence="8">OMP decarboxylase</fullName>
    </alternativeName>
</protein>
<evidence type="ECO:0000256" key="9">
    <source>
        <dbReference type="PIRSR" id="PIRSR614732-1"/>
    </source>
</evidence>
<dbReference type="Gene3D" id="3.20.20.70">
    <property type="entry name" value="Aldolase class I"/>
    <property type="match status" value="1"/>
</dbReference>
<feature type="binding site" evidence="10">
    <location>
        <position position="176"/>
    </location>
    <ligand>
        <name>substrate</name>
    </ligand>
</feature>
<name>A0A1G2BU06_9BACT</name>
<evidence type="ECO:0000256" key="3">
    <source>
        <dbReference type="ARBA" id="ARBA00012321"/>
    </source>
</evidence>
<dbReference type="STRING" id="1798553.A3H70_00755"/>
<keyword evidence="5" id="KW-0210">Decarboxylase</keyword>
<feature type="binding site" evidence="10">
    <location>
        <position position="12"/>
    </location>
    <ligand>
        <name>substrate</name>
    </ligand>
</feature>
<dbReference type="Proteomes" id="UP000178109">
    <property type="component" value="Unassembled WGS sequence"/>
</dbReference>
<proteinExistence type="predicted"/>
<evidence type="ECO:0000256" key="2">
    <source>
        <dbReference type="ARBA" id="ARBA00004861"/>
    </source>
</evidence>
<feature type="binding site" evidence="10">
    <location>
        <position position="205"/>
    </location>
    <ligand>
        <name>substrate</name>
    </ligand>
</feature>
<feature type="binding site" evidence="10">
    <location>
        <position position="185"/>
    </location>
    <ligand>
        <name>substrate</name>
    </ligand>
</feature>
<dbReference type="InterPro" id="IPR014732">
    <property type="entry name" value="OMPdecase"/>
</dbReference>
<evidence type="ECO:0000256" key="6">
    <source>
        <dbReference type="ARBA" id="ARBA00022975"/>
    </source>
</evidence>
<dbReference type="SMART" id="SM00934">
    <property type="entry name" value="OMPdecase"/>
    <property type="match status" value="1"/>
</dbReference>
<dbReference type="GO" id="GO:0006207">
    <property type="term" value="P:'de novo' pyrimidine nucleobase biosynthetic process"/>
    <property type="evidence" value="ECO:0007669"/>
    <property type="project" value="InterPro"/>
</dbReference>
<dbReference type="InterPro" id="IPR011060">
    <property type="entry name" value="RibuloseP-bd_barrel"/>
</dbReference>
<dbReference type="PANTHER" id="PTHR32119:SF2">
    <property type="entry name" value="OROTIDINE 5'-PHOSPHATE DECARBOXYLASE"/>
    <property type="match status" value="1"/>
</dbReference>
<dbReference type="InterPro" id="IPR013785">
    <property type="entry name" value="Aldolase_TIM"/>
</dbReference>
<comment type="function">
    <text evidence="1">Catalyzes the decarboxylation of orotidine 5'-monophosphate (OMP) to uridine 5'-monophosphate (UMP).</text>
</comment>
<feature type="binding site" evidence="10">
    <location>
        <position position="115"/>
    </location>
    <ligand>
        <name>substrate</name>
    </ligand>
</feature>
<evidence type="ECO:0000256" key="8">
    <source>
        <dbReference type="ARBA" id="ARBA00033428"/>
    </source>
</evidence>
<dbReference type="GO" id="GO:0005829">
    <property type="term" value="C:cytosol"/>
    <property type="evidence" value="ECO:0007669"/>
    <property type="project" value="TreeGrafter"/>
</dbReference>
<feature type="active site" description="For OMPdecase activity" evidence="9">
    <location>
        <position position="63"/>
    </location>
</feature>
<evidence type="ECO:0000256" key="4">
    <source>
        <dbReference type="ARBA" id="ARBA00021923"/>
    </source>
</evidence>
<comment type="caution">
    <text evidence="12">The sequence shown here is derived from an EMBL/GenBank/DDBJ whole genome shotgun (WGS) entry which is preliminary data.</text>
</comment>
<dbReference type="SUPFAM" id="SSF51366">
    <property type="entry name" value="Ribulose-phoshate binding barrel"/>
    <property type="match status" value="1"/>
</dbReference>
<dbReference type="EMBL" id="MHKO01000019">
    <property type="protein sequence ID" value="OGY92572.1"/>
    <property type="molecule type" value="Genomic_DNA"/>
</dbReference>
<dbReference type="Pfam" id="PF00215">
    <property type="entry name" value="OMPdecase"/>
    <property type="match status" value="1"/>
</dbReference>
<dbReference type="NCBIfam" id="TIGR01740">
    <property type="entry name" value="pyrF"/>
    <property type="match status" value="1"/>
</dbReference>
<evidence type="ECO:0000313" key="13">
    <source>
        <dbReference type="Proteomes" id="UP000178109"/>
    </source>
</evidence>
<comment type="pathway">
    <text evidence="2">Pyrimidine metabolism; UMP biosynthesis via de novo pathway; UMP from orotate: step 2/2.</text>
</comment>
<gene>
    <name evidence="12" type="ORF">A3H70_00755</name>
</gene>
<keyword evidence="7" id="KW-0456">Lyase</keyword>
<dbReference type="GO" id="GO:0044205">
    <property type="term" value="P:'de novo' UMP biosynthetic process"/>
    <property type="evidence" value="ECO:0007669"/>
    <property type="project" value="UniProtKB-UniPathway"/>
</dbReference>
<accession>A0A1G2BU06</accession>
<dbReference type="AlphaFoldDB" id="A0A1G2BU06"/>
<dbReference type="GO" id="GO:0004590">
    <property type="term" value="F:orotidine-5'-phosphate decarboxylase activity"/>
    <property type="evidence" value="ECO:0007669"/>
    <property type="project" value="UniProtKB-EC"/>
</dbReference>
<dbReference type="PANTHER" id="PTHR32119">
    <property type="entry name" value="OROTIDINE 5'-PHOSPHATE DECARBOXYLASE"/>
    <property type="match status" value="1"/>
</dbReference>
<evidence type="ECO:0000259" key="11">
    <source>
        <dbReference type="SMART" id="SM00934"/>
    </source>
</evidence>
<feature type="active site" description="For OMPdecase activity" evidence="9">
    <location>
        <position position="66"/>
    </location>
</feature>
<feature type="binding site" evidence="10">
    <location>
        <position position="34"/>
    </location>
    <ligand>
        <name>substrate</name>
    </ligand>
</feature>
<feature type="active site" description="For OMPdecase activity" evidence="9">
    <location>
        <position position="61"/>
    </location>
</feature>
<evidence type="ECO:0000256" key="10">
    <source>
        <dbReference type="PIRSR" id="PIRSR614732-2"/>
    </source>
</evidence>
<dbReference type="EC" id="4.1.1.23" evidence="3"/>
<dbReference type="UniPathway" id="UPA00070">
    <property type="reaction ID" value="UER00120"/>
</dbReference>
<dbReference type="CDD" id="cd04725">
    <property type="entry name" value="OMP_decarboxylase_like"/>
    <property type="match status" value="1"/>
</dbReference>
<reference evidence="12 13" key="1">
    <citation type="journal article" date="2016" name="Nat. Commun.">
        <title>Thousands of microbial genomes shed light on interconnected biogeochemical processes in an aquifer system.</title>
        <authorList>
            <person name="Anantharaman K."/>
            <person name="Brown C.T."/>
            <person name="Hug L.A."/>
            <person name="Sharon I."/>
            <person name="Castelle C.J."/>
            <person name="Probst A.J."/>
            <person name="Thomas B.C."/>
            <person name="Singh A."/>
            <person name="Wilkins M.J."/>
            <person name="Karaoz U."/>
            <person name="Brodie E.L."/>
            <person name="Williams K.H."/>
            <person name="Hubbard S.S."/>
            <person name="Banfield J.F."/>
        </authorList>
    </citation>
    <scope>NUCLEOTIDE SEQUENCE [LARGE SCALE GENOMIC DNA]</scope>
</reference>
<sequence>MGADSRINVALDRMSKFACVQLTSRVGARTYAFKIHSLWDTEGPGVVEVLKKEGAQRVWVDLKLHDTPDTVADRAKAVRDAGGDILTVHAAGGVEMMMAALENGPAEVYAITVLTSLSEEETHLLSGQPAKAAVLYRARLAKLAGLGNLVCSPNEVNLLSKRPELKGVTRTTPGIRLAGQVAGQQVRFDTPAAAIKNGADRLVLGSAVTKAENPAAAFDAIEAEIAKALQEIGGVS</sequence>
<evidence type="ECO:0000256" key="1">
    <source>
        <dbReference type="ARBA" id="ARBA00002356"/>
    </source>
</evidence>
<keyword evidence="6" id="KW-0665">Pyrimidine biosynthesis</keyword>
<dbReference type="InterPro" id="IPR001754">
    <property type="entry name" value="OMPdeCOase_dom"/>
</dbReference>
<evidence type="ECO:0000256" key="7">
    <source>
        <dbReference type="ARBA" id="ARBA00023239"/>
    </source>
</evidence>
<evidence type="ECO:0000256" key="5">
    <source>
        <dbReference type="ARBA" id="ARBA00022793"/>
    </source>
</evidence>